<comment type="caution">
    <text evidence="1">The sequence shown here is derived from an EMBL/GenBank/DDBJ whole genome shotgun (WGS) entry which is preliminary data.</text>
</comment>
<reference evidence="1 2" key="1">
    <citation type="submission" date="2024-09" db="EMBL/GenBank/DDBJ databases">
        <authorList>
            <person name="Sun Q."/>
            <person name="Mori K."/>
        </authorList>
    </citation>
    <scope>NUCLEOTIDE SEQUENCE [LARGE SCALE GENOMIC DNA]</scope>
    <source>
        <strain evidence="1 2">TBRC 0563</strain>
    </source>
</reference>
<sequence length="52" mass="5988">MWVSIDARDGSFEWCRRDGRRHAVDDPEGAARRIATDVWRSSADRGEKTEPL</sequence>
<keyword evidence="2" id="KW-1185">Reference proteome</keyword>
<proteinExistence type="predicted"/>
<dbReference type="EMBL" id="JBHLZP010000051">
    <property type="protein sequence ID" value="MFB9832530.1"/>
    <property type="molecule type" value="Genomic_DNA"/>
</dbReference>
<dbReference type="Proteomes" id="UP001589627">
    <property type="component" value="Unassembled WGS sequence"/>
</dbReference>
<gene>
    <name evidence="1" type="ORF">ACFFNX_10060</name>
</gene>
<evidence type="ECO:0000313" key="2">
    <source>
        <dbReference type="Proteomes" id="UP001589627"/>
    </source>
</evidence>
<evidence type="ECO:0000313" key="1">
    <source>
        <dbReference type="EMBL" id="MFB9832530.1"/>
    </source>
</evidence>
<accession>A0ABV5YBY3</accession>
<dbReference type="RefSeq" id="WP_378198379.1">
    <property type="nucleotide sequence ID" value="NZ_JBHLZP010000051.1"/>
</dbReference>
<name>A0ABV5YBY3_9ACTN</name>
<organism evidence="1 2">
    <name type="scientific">Actinoallomurus acaciae</name>
    <dbReference type="NCBI Taxonomy" id="502577"/>
    <lineage>
        <taxon>Bacteria</taxon>
        <taxon>Bacillati</taxon>
        <taxon>Actinomycetota</taxon>
        <taxon>Actinomycetes</taxon>
        <taxon>Streptosporangiales</taxon>
        <taxon>Thermomonosporaceae</taxon>
        <taxon>Actinoallomurus</taxon>
    </lineage>
</organism>
<protein>
    <submittedName>
        <fullName evidence="1">Uncharacterized protein</fullName>
    </submittedName>
</protein>